<dbReference type="Pfam" id="PF07714">
    <property type="entry name" value="PK_Tyr_Ser-Thr"/>
    <property type="match status" value="1"/>
</dbReference>
<evidence type="ECO:0000313" key="8">
    <source>
        <dbReference type="Proteomes" id="UP000504609"/>
    </source>
</evidence>
<dbReference type="SMART" id="SM00220">
    <property type="entry name" value="S_TKc"/>
    <property type="match status" value="1"/>
</dbReference>
<dbReference type="PANTHER" id="PTHR46146:SF1">
    <property type="entry name" value="SERINE_THREONINE-PROTEIN KINASE-LIKE PROTEIN CCR3"/>
    <property type="match status" value="1"/>
</dbReference>
<dbReference type="GO" id="GO:0005524">
    <property type="term" value="F:ATP binding"/>
    <property type="evidence" value="ECO:0007669"/>
    <property type="project" value="UniProtKB-UniRule"/>
</dbReference>
<dbReference type="Gene3D" id="3.30.200.20">
    <property type="entry name" value="Phosphorylase Kinase, domain 1"/>
    <property type="match status" value="1"/>
</dbReference>
<dbReference type="KEGG" id="cmos:111464726"/>
<evidence type="ECO:0000313" key="9">
    <source>
        <dbReference type="RefSeq" id="XP_022964737.1"/>
    </source>
</evidence>
<gene>
    <name evidence="9" type="primary">LOC111464726</name>
</gene>
<dbReference type="GeneID" id="111464726"/>
<keyword evidence="2" id="KW-0808">Transferase</keyword>
<keyword evidence="8" id="KW-1185">Reference proteome</keyword>
<dbReference type="InterPro" id="IPR009091">
    <property type="entry name" value="RCC1/BLIP-II"/>
</dbReference>
<feature type="domain" description="Protein kinase" evidence="7">
    <location>
        <begin position="470"/>
        <end position="748"/>
    </location>
</feature>
<dbReference type="PROSITE" id="PS00108">
    <property type="entry name" value="PROTEIN_KINASE_ST"/>
    <property type="match status" value="1"/>
</dbReference>
<organism evidence="8 9">
    <name type="scientific">Cucurbita moschata</name>
    <name type="common">Winter crookneck squash</name>
    <name type="synonym">Cucurbita pepo var. moschata</name>
    <dbReference type="NCBI Taxonomy" id="3662"/>
    <lineage>
        <taxon>Eukaryota</taxon>
        <taxon>Viridiplantae</taxon>
        <taxon>Streptophyta</taxon>
        <taxon>Embryophyta</taxon>
        <taxon>Tracheophyta</taxon>
        <taxon>Spermatophyta</taxon>
        <taxon>Magnoliopsida</taxon>
        <taxon>eudicotyledons</taxon>
        <taxon>Gunneridae</taxon>
        <taxon>Pentapetalae</taxon>
        <taxon>rosids</taxon>
        <taxon>fabids</taxon>
        <taxon>Cucurbitales</taxon>
        <taxon>Cucurbitaceae</taxon>
        <taxon>Cucurbiteae</taxon>
        <taxon>Cucurbita</taxon>
    </lineage>
</organism>
<dbReference type="AlphaFoldDB" id="A0A6J1HIJ5"/>
<evidence type="ECO:0000259" key="7">
    <source>
        <dbReference type="PROSITE" id="PS50011"/>
    </source>
</evidence>
<keyword evidence="5 6" id="KW-0067">ATP-binding</keyword>
<evidence type="ECO:0000256" key="5">
    <source>
        <dbReference type="ARBA" id="ARBA00022840"/>
    </source>
</evidence>
<keyword evidence="4" id="KW-0418">Kinase</keyword>
<dbReference type="InterPro" id="IPR011009">
    <property type="entry name" value="Kinase-like_dom_sf"/>
</dbReference>
<name>A0A6J1HIJ5_CUCMO</name>
<dbReference type="InterPro" id="IPR008271">
    <property type="entry name" value="Ser/Thr_kinase_AS"/>
</dbReference>
<dbReference type="GO" id="GO:0042803">
    <property type="term" value="F:protein homodimerization activity"/>
    <property type="evidence" value="ECO:0007669"/>
    <property type="project" value="UniProtKB-ARBA"/>
</dbReference>
<evidence type="ECO:0000256" key="4">
    <source>
        <dbReference type="ARBA" id="ARBA00022777"/>
    </source>
</evidence>
<protein>
    <submittedName>
        <fullName evidence="9">Serine/threonine-protein kinase-like protein CCR3</fullName>
    </submittedName>
</protein>
<evidence type="ECO:0000256" key="3">
    <source>
        <dbReference type="ARBA" id="ARBA00022741"/>
    </source>
</evidence>
<dbReference type="PROSITE" id="PS50011">
    <property type="entry name" value="PROTEIN_KINASE_DOM"/>
    <property type="match status" value="1"/>
</dbReference>
<evidence type="ECO:0000256" key="6">
    <source>
        <dbReference type="PROSITE-ProRule" id="PRU10141"/>
    </source>
</evidence>
<sequence length="760" mass="81112">MRFKDQIKIVLTHIFHFCSMKVKEHENSRGSGSHQNDIGAAFLLAVVTSLQLHLAVDALGSASTVAVAYGTATVCGISAGNQNQRIQCYKGNEVISILPHVSFEAISGGKSFFCGLRTGGHSLHCWETDAGFSNHSFRPKRIYYSTRFPLTDLAVGDAQVCAREVGSGRGRCWRGLDKGGSLFPSPDAALKFQTITSGSGFSCGILKNNRSVWCWGSNGIGSKIQSQFRNLSMVSLVAGESHVCGLTASGGTLVCKGNNGAGQLEVPPNSAHEYSALALGTSFTCGLRQKNGVVSCWGGGAEELNIQNKSNGSVSFELITAGSSQLCGLKTSNLTIMCWFKANRYSPAVLPLGMIIPGPCVQDPCSLCGVYPNSAFLCDGSGNICKSCQEELPFAVLLPKNPKSSPKKARNGLTVAFLIVGAIGGLAGACTILFCISNCLAASDHQELNVNPSSGRSFSLTELAAATSNFSSDNKIGAGSFGVVYKGELSNGTEVAIKRGETKSNEKQNAFSSELATLLRLNHKHLVGMVGYCQENDERLLVYEYMPNGSLHDHLHNKDNGVTVLNTWKMRIKIALDAARGIEYLHNYAVPPIIHRDIKSSNILLDRNFTAKVSDFGFSMMRHPEASTENAVGGTIGYIDPEYYVSKISTAKCDVYGLGIVLLEILTGKKAVFRDGGGEGVVTVAEFAVARIGGGEVWNVVDKRVRAAEMKEVEAVEMVAYTAVQCVNLEGEERPSITDIVGNLEKALALCNGGELCDSL</sequence>
<dbReference type="SUPFAM" id="SSF56112">
    <property type="entry name" value="Protein kinase-like (PK-like)"/>
    <property type="match status" value="1"/>
</dbReference>
<dbReference type="CDD" id="cd14066">
    <property type="entry name" value="STKc_IRAK"/>
    <property type="match status" value="1"/>
</dbReference>
<dbReference type="PROSITE" id="PS00107">
    <property type="entry name" value="PROTEIN_KINASE_ATP"/>
    <property type="match status" value="1"/>
</dbReference>
<keyword evidence="1" id="KW-0723">Serine/threonine-protein kinase</keyword>
<dbReference type="Proteomes" id="UP000504609">
    <property type="component" value="Unplaced"/>
</dbReference>
<dbReference type="FunFam" id="3.30.200.20:FF:000415">
    <property type="entry name" value="receptor-like serine/threonine-protein kinase NCRK"/>
    <property type="match status" value="1"/>
</dbReference>
<dbReference type="InterPro" id="IPR001245">
    <property type="entry name" value="Ser-Thr/Tyr_kinase_cat_dom"/>
</dbReference>
<evidence type="ECO:0000256" key="2">
    <source>
        <dbReference type="ARBA" id="ARBA00022679"/>
    </source>
</evidence>
<dbReference type="InterPro" id="IPR000719">
    <property type="entry name" value="Prot_kinase_dom"/>
</dbReference>
<dbReference type="SUPFAM" id="SSF50985">
    <property type="entry name" value="RCC1/BLIP-II"/>
    <property type="match status" value="1"/>
</dbReference>
<keyword evidence="3 6" id="KW-0547">Nucleotide-binding</keyword>
<dbReference type="GO" id="GO:0004674">
    <property type="term" value="F:protein serine/threonine kinase activity"/>
    <property type="evidence" value="ECO:0007669"/>
    <property type="project" value="UniProtKB-KW"/>
</dbReference>
<accession>A0A6J1HIJ5</accession>
<dbReference type="Gene3D" id="1.10.510.10">
    <property type="entry name" value="Transferase(Phosphotransferase) domain 1"/>
    <property type="match status" value="1"/>
</dbReference>
<reference evidence="9" key="1">
    <citation type="submission" date="2025-08" db="UniProtKB">
        <authorList>
            <consortium name="RefSeq"/>
        </authorList>
    </citation>
    <scope>IDENTIFICATION</scope>
    <source>
        <tissue evidence="9">Young leaves</tissue>
    </source>
</reference>
<dbReference type="Gene3D" id="2.130.10.30">
    <property type="entry name" value="Regulator of chromosome condensation 1/beta-lactamase-inhibitor protein II"/>
    <property type="match status" value="1"/>
</dbReference>
<dbReference type="RefSeq" id="XP_022964737.1">
    <property type="nucleotide sequence ID" value="XM_023108969.1"/>
</dbReference>
<proteinExistence type="predicted"/>
<dbReference type="PANTHER" id="PTHR46146">
    <property type="entry name" value="SERINE/THREONINE-PROTEIN KINASE-LIKE PROTEIN CCR4"/>
    <property type="match status" value="1"/>
</dbReference>
<dbReference type="InterPro" id="IPR017441">
    <property type="entry name" value="Protein_kinase_ATP_BS"/>
</dbReference>
<feature type="binding site" evidence="6">
    <location>
        <position position="498"/>
    </location>
    <ligand>
        <name>ATP</name>
        <dbReference type="ChEBI" id="CHEBI:30616"/>
    </ligand>
</feature>
<evidence type="ECO:0000256" key="1">
    <source>
        <dbReference type="ARBA" id="ARBA00022527"/>
    </source>
</evidence>